<feature type="transmembrane region" description="Helical" evidence="1">
    <location>
        <begin position="40"/>
        <end position="62"/>
    </location>
</feature>
<dbReference type="OrthoDB" id="1685240at2"/>
<keyword evidence="3" id="KW-1185">Reference proteome</keyword>
<protein>
    <submittedName>
        <fullName evidence="2">Spore cortex biosynthesis protein YabQ</fullName>
    </submittedName>
</protein>
<feature type="transmembrane region" description="Helical" evidence="1">
    <location>
        <begin position="108"/>
        <end position="132"/>
    </location>
</feature>
<dbReference type="EMBL" id="CP045875">
    <property type="protein sequence ID" value="QGG48715.1"/>
    <property type="molecule type" value="Genomic_DNA"/>
</dbReference>
<keyword evidence="1" id="KW-0472">Membrane</keyword>
<keyword evidence="1" id="KW-0812">Transmembrane</keyword>
<dbReference type="KEGG" id="hcv:FTV88_2622"/>
<reference evidence="3" key="1">
    <citation type="submission" date="2019-11" db="EMBL/GenBank/DDBJ databases">
        <title>Genome sequence of Heliorestis convoluta strain HH, an alkaliphilic and minimalistic phototrophic bacterium from a soda lake in Egypt.</title>
        <authorList>
            <person name="Dewey E.D."/>
            <person name="Stokes L.M."/>
            <person name="Burchell B.M."/>
            <person name="Shaffer K.N."/>
            <person name="Huntington A.M."/>
            <person name="Baker J.M."/>
            <person name="Nadendla S."/>
            <person name="Giglio M.G."/>
            <person name="Touchman J.W."/>
            <person name="Blankenship R.E."/>
            <person name="Madigan M.T."/>
            <person name="Sattley W.M."/>
        </authorList>
    </citation>
    <scope>NUCLEOTIDE SEQUENCE [LARGE SCALE GENOMIC DNA]</scope>
    <source>
        <strain evidence="3">HH</strain>
    </source>
</reference>
<evidence type="ECO:0000313" key="2">
    <source>
        <dbReference type="EMBL" id="QGG48715.1"/>
    </source>
</evidence>
<sequence length="187" mass="22434">MTPLAQQIYDFLLSSVGGVIIGAGFDLYRTLIRVGYRRWWVALADVIIWLMGALLFFLLLFWGNWGEIRAYVFLGLATGLLLYFRYLSGEVRAFWEGMLELILHILRTLFYVLTFPFIYLYQLLVRVVRYLLKKSHAFWQWYLRRWGRPIGSMAKKIRGRWRNFWRTCRQKLGRWRRRPPADPPSMG</sequence>
<dbReference type="AlphaFoldDB" id="A0A5Q2N892"/>
<dbReference type="Proteomes" id="UP000366051">
    <property type="component" value="Chromosome"/>
</dbReference>
<dbReference type="NCBIfam" id="TIGR02893">
    <property type="entry name" value="spore_yabQ"/>
    <property type="match status" value="1"/>
</dbReference>
<organism evidence="2 3">
    <name type="scientific">Heliorestis convoluta</name>
    <dbReference type="NCBI Taxonomy" id="356322"/>
    <lineage>
        <taxon>Bacteria</taxon>
        <taxon>Bacillati</taxon>
        <taxon>Bacillota</taxon>
        <taxon>Clostridia</taxon>
        <taxon>Eubacteriales</taxon>
        <taxon>Heliobacteriaceae</taxon>
        <taxon>Heliorestis</taxon>
    </lineage>
</organism>
<keyword evidence="1" id="KW-1133">Transmembrane helix</keyword>
<dbReference type="InterPro" id="IPR019074">
    <property type="entry name" value="YabQ"/>
</dbReference>
<dbReference type="RefSeq" id="WP_153725830.1">
    <property type="nucleotide sequence ID" value="NZ_CP045875.1"/>
</dbReference>
<proteinExistence type="predicted"/>
<accession>A0A5Q2N892</accession>
<feature type="transmembrane region" description="Helical" evidence="1">
    <location>
        <begin position="6"/>
        <end position="28"/>
    </location>
</feature>
<evidence type="ECO:0000313" key="3">
    <source>
        <dbReference type="Proteomes" id="UP000366051"/>
    </source>
</evidence>
<evidence type="ECO:0000256" key="1">
    <source>
        <dbReference type="SAM" id="Phobius"/>
    </source>
</evidence>
<name>A0A5Q2N892_9FIRM</name>
<dbReference type="Pfam" id="PF09578">
    <property type="entry name" value="Spore_YabQ"/>
    <property type="match status" value="1"/>
</dbReference>
<feature type="transmembrane region" description="Helical" evidence="1">
    <location>
        <begin position="68"/>
        <end position="87"/>
    </location>
</feature>
<gene>
    <name evidence="2" type="primary">yabQ</name>
    <name evidence="2" type="ORF">FTV88_2622</name>
</gene>